<comment type="caution">
    <text evidence="1">The sequence shown here is derived from an EMBL/GenBank/DDBJ whole genome shotgun (WGS) entry which is preliminary data.</text>
</comment>
<gene>
    <name evidence="1" type="ORF">PAESOLCIP111_01465</name>
</gene>
<reference evidence="1" key="1">
    <citation type="submission" date="2021-06" db="EMBL/GenBank/DDBJ databases">
        <authorList>
            <person name="Criscuolo A."/>
        </authorList>
    </citation>
    <scope>NUCLEOTIDE SEQUENCE</scope>
    <source>
        <strain evidence="1">CIP111600</strain>
    </source>
</reference>
<dbReference type="AlphaFoldDB" id="A0A916JZ13"/>
<dbReference type="EMBL" id="CAJVAS010000004">
    <property type="protein sequence ID" value="CAG7611986.1"/>
    <property type="molecule type" value="Genomic_DNA"/>
</dbReference>
<dbReference type="Pfam" id="PF11167">
    <property type="entry name" value="DUF2953"/>
    <property type="match status" value="1"/>
</dbReference>
<dbReference type="Proteomes" id="UP000693672">
    <property type="component" value="Unassembled WGS sequence"/>
</dbReference>
<protein>
    <recommendedName>
        <fullName evidence="3">DUF2953 domain-containing protein</fullName>
    </recommendedName>
</protein>
<evidence type="ECO:0000313" key="2">
    <source>
        <dbReference type="Proteomes" id="UP000693672"/>
    </source>
</evidence>
<keyword evidence="2" id="KW-1185">Reference proteome</keyword>
<name>A0A916JZ13_9BACL</name>
<proteinExistence type="predicted"/>
<dbReference type="InterPro" id="IPR021338">
    <property type="entry name" value="DUF2953"/>
</dbReference>
<organism evidence="1 2">
    <name type="scientific">Paenibacillus solanacearum</name>
    <dbReference type="NCBI Taxonomy" id="2048548"/>
    <lineage>
        <taxon>Bacteria</taxon>
        <taxon>Bacillati</taxon>
        <taxon>Bacillota</taxon>
        <taxon>Bacilli</taxon>
        <taxon>Bacillales</taxon>
        <taxon>Paenibacillaceae</taxon>
        <taxon>Paenibacillus</taxon>
    </lineage>
</organism>
<dbReference type="RefSeq" id="WP_218091264.1">
    <property type="nucleotide sequence ID" value="NZ_CAJVAS010000004.1"/>
</dbReference>
<sequence length="229" mass="26466">MMWLWIAGGLGLLLIVILMSKVRIRASFNRQDTNDDLIVDVSALFGCIRFRYSMPVFEFKGMKEGLELKTEQVNANAGHLLGDQRKRITIDKIKSAFHDVQQLLQHCFHFHEWLKAALTHVHCDRLVWKTSIGLDDAPHTAISVGTLWGLKTSLLGYVFRYVRLETEPKLQVMPYFNQMRFEMEAVVEAYVRFAVVMKAGILLLTRIVKVKDGWKTWRDILMRSAKRAA</sequence>
<evidence type="ECO:0008006" key="3">
    <source>
        <dbReference type="Google" id="ProtNLM"/>
    </source>
</evidence>
<accession>A0A916JZ13</accession>
<evidence type="ECO:0000313" key="1">
    <source>
        <dbReference type="EMBL" id="CAG7611986.1"/>
    </source>
</evidence>